<evidence type="ECO:0000313" key="2">
    <source>
        <dbReference type="Proteomes" id="UP000694388"/>
    </source>
</evidence>
<proteinExistence type="predicted"/>
<protein>
    <submittedName>
        <fullName evidence="1">Family with sequence similarity 78 member Ab</fullName>
    </submittedName>
</protein>
<organism evidence="1 2">
    <name type="scientific">Eptatretus burgeri</name>
    <name type="common">Inshore hagfish</name>
    <dbReference type="NCBI Taxonomy" id="7764"/>
    <lineage>
        <taxon>Eukaryota</taxon>
        <taxon>Metazoa</taxon>
        <taxon>Chordata</taxon>
        <taxon>Craniata</taxon>
        <taxon>Vertebrata</taxon>
        <taxon>Cyclostomata</taxon>
        <taxon>Myxini</taxon>
        <taxon>Myxiniformes</taxon>
        <taxon>Myxinidae</taxon>
        <taxon>Eptatretinae</taxon>
        <taxon>Eptatretus</taxon>
    </lineage>
</organism>
<accession>A0A8C4WYN2</accession>
<reference evidence="1" key="2">
    <citation type="submission" date="2025-09" db="UniProtKB">
        <authorList>
            <consortium name="Ensembl"/>
        </authorList>
    </citation>
    <scope>IDENTIFICATION</scope>
</reference>
<dbReference type="GeneTree" id="ENSGT00390000018059"/>
<dbReference type="InterPro" id="IPR029638">
    <property type="entry name" value="FAM78"/>
</dbReference>
<dbReference type="Proteomes" id="UP000694388">
    <property type="component" value="Unplaced"/>
</dbReference>
<dbReference type="OMA" id="VSMDDNF"/>
<keyword evidence="2" id="KW-1185">Reference proteome</keyword>
<dbReference type="Ensembl" id="ENSEBUT00000021077.1">
    <property type="protein sequence ID" value="ENSEBUP00000020501.1"/>
    <property type="gene ID" value="ENSEBUG00000012702.1"/>
</dbReference>
<dbReference type="AlphaFoldDB" id="A0A8C4WYN2"/>
<sequence length="267" mass="29771">MNCCRLFRKKEDNGWNEKEDQPQVKEIGAWMESRETELDESDPVVLRYRSPHFFAKAKVIVPRTRSGHAWTVGWLQVCTHMLLNHIYGKHGRASWELPNLTHGPVSDSDGRTMPWYGSSDEVITVRGASSSQEVEVSMDDNFCPSVSWAAPRPPPASPGGPSLKAVLRDQVFITWLAAHHIPSHRVIALAQVDWHACLRISVNPRAPLGHRASLLPPRRLSPPSVSIPPRMCSIPPSALQLPVANDAQVLMWYPRGGQPVMVIPPKS</sequence>
<reference evidence="1" key="1">
    <citation type="submission" date="2025-08" db="UniProtKB">
        <authorList>
            <consortium name="Ensembl"/>
        </authorList>
    </citation>
    <scope>IDENTIFICATION</scope>
</reference>
<dbReference type="PANTHER" id="PTHR31655">
    <property type="entry name" value="PROTEIN FAM78A"/>
    <property type="match status" value="1"/>
</dbReference>
<name>A0A8C4WYN2_EPTBU</name>
<evidence type="ECO:0000313" key="1">
    <source>
        <dbReference type="Ensembl" id="ENSEBUP00000020501.1"/>
    </source>
</evidence>
<dbReference type="PANTHER" id="PTHR31655:SF7">
    <property type="entry name" value="PROTEIN FAM78A"/>
    <property type="match status" value="1"/>
</dbReference>